<proteinExistence type="inferred from homology"/>
<dbReference type="Gene3D" id="3.40.50.300">
    <property type="entry name" value="P-loop containing nucleotide triphosphate hydrolases"/>
    <property type="match status" value="1"/>
</dbReference>
<comment type="function">
    <text evidence="8">Catalyzes the phosphorylation of the 3'-hydroxyl group of dephosphocoenzyme A to form coenzyme A.</text>
</comment>
<reference evidence="11" key="1">
    <citation type="submission" date="2016-10" db="EMBL/GenBank/DDBJ databases">
        <authorList>
            <person name="Varghese N."/>
            <person name="Submissions S."/>
        </authorList>
    </citation>
    <scope>NUCLEOTIDE SEQUENCE [LARGE SCALE GENOMIC DNA]</scope>
    <source>
        <strain evidence="11">DSM 5463</strain>
    </source>
</reference>
<evidence type="ECO:0000256" key="5">
    <source>
        <dbReference type="ARBA" id="ARBA00022777"/>
    </source>
</evidence>
<dbReference type="SUPFAM" id="SSF52540">
    <property type="entry name" value="P-loop containing nucleoside triphosphate hydrolases"/>
    <property type="match status" value="1"/>
</dbReference>
<protein>
    <recommendedName>
        <fullName evidence="8 9">Dephospho-CoA kinase</fullName>
        <ecNumber evidence="8 9">2.7.1.24</ecNumber>
    </recommendedName>
    <alternativeName>
        <fullName evidence="8">Dephosphocoenzyme A kinase</fullName>
    </alternativeName>
</protein>
<keyword evidence="5 8" id="KW-0418">Kinase</keyword>
<dbReference type="GO" id="GO:0015937">
    <property type="term" value="P:coenzyme A biosynthetic process"/>
    <property type="evidence" value="ECO:0007669"/>
    <property type="project" value="UniProtKB-UniRule"/>
</dbReference>
<keyword evidence="4 8" id="KW-0547">Nucleotide-binding</keyword>
<organism evidence="10 11">
    <name type="scientific">Caloramator fervidus</name>
    <dbReference type="NCBI Taxonomy" id="29344"/>
    <lineage>
        <taxon>Bacteria</taxon>
        <taxon>Bacillati</taxon>
        <taxon>Bacillota</taxon>
        <taxon>Clostridia</taxon>
        <taxon>Eubacteriales</taxon>
        <taxon>Clostridiaceae</taxon>
        <taxon>Caloramator</taxon>
    </lineage>
</organism>
<comment type="similarity">
    <text evidence="1 8">Belongs to the CoaE family.</text>
</comment>
<gene>
    <name evidence="8" type="primary">coaE</name>
    <name evidence="10" type="ORF">SAMN05660865_01289</name>
</gene>
<evidence type="ECO:0000256" key="4">
    <source>
        <dbReference type="ARBA" id="ARBA00022741"/>
    </source>
</evidence>
<dbReference type="CDD" id="cd02022">
    <property type="entry name" value="DPCK"/>
    <property type="match status" value="1"/>
</dbReference>
<keyword evidence="3 8" id="KW-0808">Transferase</keyword>
<comment type="subcellular location">
    <subcellularLocation>
        <location evidence="8">Cytoplasm</location>
    </subcellularLocation>
</comment>
<dbReference type="InterPro" id="IPR027417">
    <property type="entry name" value="P-loop_NTPase"/>
</dbReference>
<evidence type="ECO:0000256" key="7">
    <source>
        <dbReference type="ARBA" id="ARBA00022993"/>
    </source>
</evidence>
<evidence type="ECO:0000256" key="3">
    <source>
        <dbReference type="ARBA" id="ARBA00022679"/>
    </source>
</evidence>
<dbReference type="PANTHER" id="PTHR10695">
    <property type="entry name" value="DEPHOSPHO-COA KINASE-RELATED"/>
    <property type="match status" value="1"/>
</dbReference>
<evidence type="ECO:0000313" key="11">
    <source>
        <dbReference type="Proteomes" id="UP000242850"/>
    </source>
</evidence>
<evidence type="ECO:0000256" key="6">
    <source>
        <dbReference type="ARBA" id="ARBA00022840"/>
    </source>
</evidence>
<keyword evidence="2 8" id="KW-0963">Cytoplasm</keyword>
<dbReference type="PROSITE" id="PS51219">
    <property type="entry name" value="DPCK"/>
    <property type="match status" value="1"/>
</dbReference>
<name>A0A1H5VS40_9CLOT</name>
<dbReference type="Pfam" id="PF01121">
    <property type="entry name" value="CoaE"/>
    <property type="match status" value="1"/>
</dbReference>
<dbReference type="InterPro" id="IPR001977">
    <property type="entry name" value="Depp_CoAkinase"/>
</dbReference>
<dbReference type="AlphaFoldDB" id="A0A1H5VS40"/>
<evidence type="ECO:0000313" key="10">
    <source>
        <dbReference type="EMBL" id="SEF90145.1"/>
    </source>
</evidence>
<dbReference type="GO" id="GO:0004140">
    <property type="term" value="F:dephospho-CoA kinase activity"/>
    <property type="evidence" value="ECO:0007669"/>
    <property type="project" value="UniProtKB-UniRule"/>
</dbReference>
<accession>A0A1H5VS40</accession>
<dbReference type="Proteomes" id="UP000242850">
    <property type="component" value="Unassembled WGS sequence"/>
</dbReference>
<dbReference type="EMBL" id="FNUK01000015">
    <property type="protein sequence ID" value="SEF90145.1"/>
    <property type="molecule type" value="Genomic_DNA"/>
</dbReference>
<dbReference type="HAMAP" id="MF_00376">
    <property type="entry name" value="Dephospho_CoA_kinase"/>
    <property type="match status" value="1"/>
</dbReference>
<keyword evidence="6 8" id="KW-0067">ATP-binding</keyword>
<evidence type="ECO:0000256" key="1">
    <source>
        <dbReference type="ARBA" id="ARBA00009018"/>
    </source>
</evidence>
<dbReference type="EC" id="2.7.1.24" evidence="8 9"/>
<evidence type="ECO:0000256" key="9">
    <source>
        <dbReference type="NCBIfam" id="TIGR00152"/>
    </source>
</evidence>
<evidence type="ECO:0000256" key="2">
    <source>
        <dbReference type="ARBA" id="ARBA00022490"/>
    </source>
</evidence>
<sequence>MVVGLTGGIATGKSTVSKIIAEKGIVVIDADRISREIVKPGEVAYKKIVEFFGEEILSENGEIDRKKLRNIVFNDYNKLKVLNEITHPEILKKILIKIEDLKSKGEKICVLDAALLIEANFHKFVDKVILVYCDIEIQISRLMKRDNLSREEAINIINSQMSFEQKKKYADYLIDNSKDIDFTKKQVDRVLNSILGMEEINV</sequence>
<evidence type="ECO:0000256" key="8">
    <source>
        <dbReference type="HAMAP-Rule" id="MF_00376"/>
    </source>
</evidence>
<dbReference type="GO" id="GO:0005524">
    <property type="term" value="F:ATP binding"/>
    <property type="evidence" value="ECO:0007669"/>
    <property type="project" value="UniProtKB-UniRule"/>
</dbReference>
<dbReference type="NCBIfam" id="TIGR00152">
    <property type="entry name" value="dephospho-CoA kinase"/>
    <property type="match status" value="1"/>
</dbReference>
<dbReference type="FunFam" id="3.40.50.300:FF:000991">
    <property type="entry name" value="Dephospho-CoA kinase"/>
    <property type="match status" value="1"/>
</dbReference>
<keyword evidence="7 8" id="KW-0173">Coenzyme A biosynthesis</keyword>
<dbReference type="GO" id="GO:0005737">
    <property type="term" value="C:cytoplasm"/>
    <property type="evidence" value="ECO:0007669"/>
    <property type="project" value="UniProtKB-SubCell"/>
</dbReference>
<comment type="pathway">
    <text evidence="8">Cofactor biosynthesis; coenzyme A biosynthesis; CoA from (R)-pantothenate: step 5/5.</text>
</comment>
<dbReference type="PANTHER" id="PTHR10695:SF46">
    <property type="entry name" value="BIFUNCTIONAL COENZYME A SYNTHASE-RELATED"/>
    <property type="match status" value="1"/>
</dbReference>
<dbReference type="UniPathway" id="UPA00241">
    <property type="reaction ID" value="UER00356"/>
</dbReference>
<comment type="catalytic activity">
    <reaction evidence="8">
        <text>3'-dephospho-CoA + ATP = ADP + CoA + H(+)</text>
        <dbReference type="Rhea" id="RHEA:18245"/>
        <dbReference type="ChEBI" id="CHEBI:15378"/>
        <dbReference type="ChEBI" id="CHEBI:30616"/>
        <dbReference type="ChEBI" id="CHEBI:57287"/>
        <dbReference type="ChEBI" id="CHEBI:57328"/>
        <dbReference type="ChEBI" id="CHEBI:456216"/>
        <dbReference type="EC" id="2.7.1.24"/>
    </reaction>
</comment>
<keyword evidence="11" id="KW-1185">Reference proteome</keyword>
<feature type="binding site" evidence="8">
    <location>
        <begin position="10"/>
        <end position="15"/>
    </location>
    <ligand>
        <name>ATP</name>
        <dbReference type="ChEBI" id="CHEBI:30616"/>
    </ligand>
</feature>